<dbReference type="AlphaFoldDB" id="X1B6W3"/>
<proteinExistence type="predicted"/>
<evidence type="ECO:0008006" key="2">
    <source>
        <dbReference type="Google" id="ProtNLM"/>
    </source>
</evidence>
<sequence>RDAFRYFVHRATGGSDHICFKNPSVAVPAVEFNVWPDQWYHADTDTPDKSDPTQMKRVAFIGAAAAWTAANCTDDVLEGLVNKVSEFGYERVGKRELPRALKFVDDADVKNLQKALSRAANLTDLVVERETGALASIEEIYSGSDKAVRIVNNRKKQWELYGEGLRSQLLKYAQFRAQNLKAELPQLPVPGKLEKQYSHIFPAIHPDIKGKEFYIEDSDSYEEYMGKNPDALKELKLDRNQKRSILNFINGKRSITKIRNWVIAEPKTILILKH</sequence>
<feature type="non-terminal residue" evidence="1">
    <location>
        <position position="1"/>
    </location>
</feature>
<name>X1B6W3_9ZZZZ</name>
<comment type="caution">
    <text evidence="1">The sequence shown here is derived from an EMBL/GenBank/DDBJ whole genome shotgun (WGS) entry which is preliminary data.</text>
</comment>
<organism evidence="1">
    <name type="scientific">marine sediment metagenome</name>
    <dbReference type="NCBI Taxonomy" id="412755"/>
    <lineage>
        <taxon>unclassified sequences</taxon>
        <taxon>metagenomes</taxon>
        <taxon>ecological metagenomes</taxon>
    </lineage>
</organism>
<reference evidence="1" key="1">
    <citation type="journal article" date="2014" name="Front. Microbiol.">
        <title>High frequency of phylogenetically diverse reductive dehalogenase-homologous genes in deep subseafloor sedimentary metagenomes.</title>
        <authorList>
            <person name="Kawai M."/>
            <person name="Futagami T."/>
            <person name="Toyoda A."/>
            <person name="Takaki Y."/>
            <person name="Nishi S."/>
            <person name="Hori S."/>
            <person name="Arai W."/>
            <person name="Tsubouchi T."/>
            <person name="Morono Y."/>
            <person name="Uchiyama I."/>
            <person name="Ito T."/>
            <person name="Fujiyama A."/>
            <person name="Inagaki F."/>
            <person name="Takami H."/>
        </authorList>
    </citation>
    <scope>NUCLEOTIDE SEQUENCE</scope>
    <source>
        <strain evidence="1">Expedition CK06-06</strain>
    </source>
</reference>
<accession>X1B6W3</accession>
<protein>
    <recommendedName>
        <fullName evidence="2">Peptidase M28 domain-containing protein</fullName>
    </recommendedName>
</protein>
<dbReference type="SUPFAM" id="SSF53187">
    <property type="entry name" value="Zn-dependent exopeptidases"/>
    <property type="match status" value="1"/>
</dbReference>
<dbReference type="Gene3D" id="3.40.630.10">
    <property type="entry name" value="Zn peptidases"/>
    <property type="match status" value="1"/>
</dbReference>
<dbReference type="EMBL" id="BART01012106">
    <property type="protein sequence ID" value="GAG77012.1"/>
    <property type="molecule type" value="Genomic_DNA"/>
</dbReference>
<gene>
    <name evidence="1" type="ORF">S01H4_25442</name>
</gene>
<evidence type="ECO:0000313" key="1">
    <source>
        <dbReference type="EMBL" id="GAG77012.1"/>
    </source>
</evidence>